<protein>
    <recommendedName>
        <fullName evidence="3">YtxH domain-containing protein</fullName>
    </recommendedName>
</protein>
<keyword evidence="2" id="KW-1185">Reference proteome</keyword>
<evidence type="ECO:0008006" key="3">
    <source>
        <dbReference type="Google" id="ProtNLM"/>
    </source>
</evidence>
<proteinExistence type="predicted"/>
<dbReference type="RefSeq" id="WP_183675027.1">
    <property type="nucleotide sequence ID" value="NZ_CBCRYX010000009.1"/>
</dbReference>
<name>A0A9Q2HFP6_9STAP</name>
<dbReference type="EMBL" id="JACHHF010000008">
    <property type="protein sequence ID" value="MBB5176469.1"/>
    <property type="molecule type" value="Genomic_DNA"/>
</dbReference>
<organism evidence="1 2">
    <name type="scientific">Nosocomiicoccus ampullae</name>
    <dbReference type="NCBI Taxonomy" id="489910"/>
    <lineage>
        <taxon>Bacteria</taxon>
        <taxon>Bacillati</taxon>
        <taxon>Bacillota</taxon>
        <taxon>Bacilli</taxon>
        <taxon>Bacillales</taxon>
        <taxon>Staphylococcaceae</taxon>
        <taxon>Nosocomiicoccus</taxon>
    </lineage>
</organism>
<evidence type="ECO:0000313" key="1">
    <source>
        <dbReference type="EMBL" id="MBB5176469.1"/>
    </source>
</evidence>
<gene>
    <name evidence="1" type="ORF">HNQ45_001357</name>
</gene>
<dbReference type="Proteomes" id="UP000579136">
    <property type="component" value="Unassembled WGS sequence"/>
</dbReference>
<comment type="caution">
    <text evidence="1">The sequence shown here is derived from an EMBL/GenBank/DDBJ whole genome shotgun (WGS) entry which is preliminary data.</text>
</comment>
<evidence type="ECO:0000313" key="2">
    <source>
        <dbReference type="Proteomes" id="UP000579136"/>
    </source>
</evidence>
<dbReference type="AlphaFoldDB" id="A0A9Q2HFP6"/>
<sequence>MKNKLVPAILLGAVVGGLVSLADKNTRNSVINTSKKTIDYAKNPDELKNQFSSNSNEPSKFDEIKEEILFWKDTFEEIRRNNPELEESLKNAKEIFDKNRDQKHLQ</sequence>
<accession>A0A9Q2HFP6</accession>
<reference evidence="1 2" key="1">
    <citation type="submission" date="2020-08" db="EMBL/GenBank/DDBJ databases">
        <title>Genomic Encyclopedia of Type Strains, Phase IV (KMG-IV): sequencing the most valuable type-strain genomes for metagenomic binning, comparative biology and taxonomic classification.</title>
        <authorList>
            <person name="Goeker M."/>
        </authorList>
    </citation>
    <scope>NUCLEOTIDE SEQUENCE [LARGE SCALE GENOMIC DNA]</scope>
    <source>
        <strain evidence="1 2">DSM 19163</strain>
    </source>
</reference>